<dbReference type="Proteomes" id="UP000298787">
    <property type="component" value="Chromosome 12"/>
</dbReference>
<dbReference type="AlphaFoldDB" id="A0A4U5UZU8"/>
<sequence>MILTKEQIHHQEQNLEFQPHGYLMTGGRYNGQRSPCPICLTEPTNTVLWADRATNDDGDFLRHNNIIYALKSGLRFQRETPLYWRPLGSAYTEAIQLFIKRLSGAEVWGWRMQEQMLDQCTMNKSTAIKDVYNDDNGVERKGKLYILSILDHNYYSRRKTV</sequence>
<organism evidence="1 2">
    <name type="scientific">Collichthys lucidus</name>
    <name type="common">Big head croaker</name>
    <name type="synonym">Sciaena lucida</name>
    <dbReference type="NCBI Taxonomy" id="240159"/>
    <lineage>
        <taxon>Eukaryota</taxon>
        <taxon>Metazoa</taxon>
        <taxon>Chordata</taxon>
        <taxon>Craniata</taxon>
        <taxon>Vertebrata</taxon>
        <taxon>Euteleostomi</taxon>
        <taxon>Actinopterygii</taxon>
        <taxon>Neopterygii</taxon>
        <taxon>Teleostei</taxon>
        <taxon>Neoteleostei</taxon>
        <taxon>Acanthomorphata</taxon>
        <taxon>Eupercaria</taxon>
        <taxon>Sciaenidae</taxon>
        <taxon>Collichthys</taxon>
    </lineage>
</organism>
<proteinExistence type="predicted"/>
<reference evidence="1 2" key="1">
    <citation type="submission" date="2019-01" db="EMBL/GenBank/DDBJ databases">
        <title>Genome Assembly of Collichthys lucidus.</title>
        <authorList>
            <person name="Cai M."/>
            <person name="Xiao S."/>
        </authorList>
    </citation>
    <scope>NUCLEOTIDE SEQUENCE [LARGE SCALE GENOMIC DNA]</scope>
    <source>
        <strain evidence="1">JT15FE1705JMU</strain>
        <tissue evidence="1">Muscle</tissue>
    </source>
</reference>
<protein>
    <submittedName>
        <fullName evidence="1">Uncharacterized protein</fullName>
    </submittedName>
</protein>
<gene>
    <name evidence="1" type="ORF">D9C73_013426</name>
</gene>
<name>A0A4U5UZU8_COLLU</name>
<evidence type="ECO:0000313" key="1">
    <source>
        <dbReference type="EMBL" id="TKS80341.1"/>
    </source>
</evidence>
<accession>A0A4U5UZU8</accession>
<keyword evidence="2" id="KW-1185">Reference proteome</keyword>
<evidence type="ECO:0000313" key="2">
    <source>
        <dbReference type="Proteomes" id="UP000298787"/>
    </source>
</evidence>
<dbReference type="EMBL" id="CM014089">
    <property type="protein sequence ID" value="TKS80341.1"/>
    <property type="molecule type" value="Genomic_DNA"/>
</dbReference>